<dbReference type="PANTHER" id="PTHR30204">
    <property type="entry name" value="REDOX-CYCLING DRUG-SENSING TRANSCRIPTIONAL ACTIVATOR SOXR"/>
    <property type="match status" value="1"/>
</dbReference>
<proteinExistence type="predicted"/>
<dbReference type="InterPro" id="IPR000551">
    <property type="entry name" value="MerR-type_HTH_dom"/>
</dbReference>
<dbReference type="Gene3D" id="1.10.1660.10">
    <property type="match status" value="1"/>
</dbReference>
<keyword evidence="1" id="KW-0678">Repressor</keyword>
<evidence type="ECO:0000313" key="6">
    <source>
        <dbReference type="EMBL" id="MDQ0177933.1"/>
    </source>
</evidence>
<dbReference type="InterPro" id="IPR009061">
    <property type="entry name" value="DNA-bd_dom_put_sf"/>
</dbReference>
<sequence length="281" mass="33579">MERIPVGKMAELNQISVQTLRFYEKIGLITPDYIDPDSKYRYYTIKQCARLDLIKYLKFMGFSLDEIKAFFYQEDIHAIPSVLQEQIDLIEEKVKELSHMKRTLQVAKYNYETCLNIPQLGKIQLEHMKERKIFCYDGERDIYEDDLVTYEYILRKLRKQMFANQFPHFHYCNVGTITRLETILQQEFTSTELFILIDPGYEGTEGIEILPEEQYLTIYCDQFSNEKAYAFKLLEYAERNNLTIIGDYICEVLVDLPLFNDQERRMMMRLQIPVKKSEKHP</sequence>
<evidence type="ECO:0000256" key="1">
    <source>
        <dbReference type="ARBA" id="ARBA00022491"/>
    </source>
</evidence>
<feature type="domain" description="HTH merR-type" evidence="5">
    <location>
        <begin position="3"/>
        <end position="73"/>
    </location>
</feature>
<reference evidence="6 7" key="1">
    <citation type="submission" date="2023-07" db="EMBL/GenBank/DDBJ databases">
        <title>Genomic Encyclopedia of Type Strains, Phase IV (KMG-IV): sequencing the most valuable type-strain genomes for metagenomic binning, comparative biology and taxonomic classification.</title>
        <authorList>
            <person name="Goeker M."/>
        </authorList>
    </citation>
    <scope>NUCLEOTIDE SEQUENCE [LARGE SCALE GENOMIC DNA]</scope>
    <source>
        <strain evidence="6 7">DSM 23837</strain>
    </source>
</reference>
<keyword evidence="2" id="KW-0805">Transcription regulation</keyword>
<keyword evidence="3 6" id="KW-0238">DNA-binding</keyword>
<name>A0ABT9WXU7_9BACI</name>
<organism evidence="6 7">
    <name type="scientific">Bacillus chungangensis</name>
    <dbReference type="NCBI Taxonomy" id="587633"/>
    <lineage>
        <taxon>Bacteria</taxon>
        <taxon>Bacillati</taxon>
        <taxon>Bacillota</taxon>
        <taxon>Bacilli</taxon>
        <taxon>Bacillales</taxon>
        <taxon>Bacillaceae</taxon>
        <taxon>Bacillus</taxon>
    </lineage>
</organism>
<dbReference type="PROSITE" id="PS50937">
    <property type="entry name" value="HTH_MERR_2"/>
    <property type="match status" value="1"/>
</dbReference>
<evidence type="ECO:0000259" key="5">
    <source>
        <dbReference type="PROSITE" id="PS50937"/>
    </source>
</evidence>
<dbReference type="SMART" id="SM00422">
    <property type="entry name" value="HTH_MERR"/>
    <property type="match status" value="1"/>
</dbReference>
<keyword evidence="4" id="KW-0804">Transcription</keyword>
<gene>
    <name evidence="6" type="ORF">J2S08_003827</name>
</gene>
<dbReference type="GO" id="GO:0003677">
    <property type="term" value="F:DNA binding"/>
    <property type="evidence" value="ECO:0007669"/>
    <property type="project" value="UniProtKB-KW"/>
</dbReference>
<protein>
    <submittedName>
        <fullName evidence="6">DNA-binding transcriptional MerR regulator</fullName>
    </submittedName>
</protein>
<dbReference type="SUPFAM" id="SSF55136">
    <property type="entry name" value="Probable bacterial effector-binding domain"/>
    <property type="match status" value="1"/>
</dbReference>
<evidence type="ECO:0000256" key="4">
    <source>
        <dbReference type="ARBA" id="ARBA00023163"/>
    </source>
</evidence>
<dbReference type="SUPFAM" id="SSF46955">
    <property type="entry name" value="Putative DNA-binding domain"/>
    <property type="match status" value="1"/>
</dbReference>
<dbReference type="CDD" id="cd01107">
    <property type="entry name" value="HTH_BmrR"/>
    <property type="match status" value="1"/>
</dbReference>
<evidence type="ECO:0000313" key="7">
    <source>
        <dbReference type="Proteomes" id="UP001223586"/>
    </source>
</evidence>
<dbReference type="PANTHER" id="PTHR30204:SF69">
    <property type="entry name" value="MERR-FAMILY TRANSCRIPTIONAL REGULATOR"/>
    <property type="match status" value="1"/>
</dbReference>
<dbReference type="RefSeq" id="WP_307232351.1">
    <property type="nucleotide sequence ID" value="NZ_JAUSTT010000030.1"/>
</dbReference>
<accession>A0ABT9WXU7</accession>
<dbReference type="InterPro" id="IPR047057">
    <property type="entry name" value="MerR_fam"/>
</dbReference>
<comment type="caution">
    <text evidence="6">The sequence shown here is derived from an EMBL/GenBank/DDBJ whole genome shotgun (WGS) entry which is preliminary data.</text>
</comment>
<keyword evidence="7" id="KW-1185">Reference proteome</keyword>
<evidence type="ECO:0000256" key="3">
    <source>
        <dbReference type="ARBA" id="ARBA00023125"/>
    </source>
</evidence>
<dbReference type="InterPro" id="IPR011256">
    <property type="entry name" value="Reg_factor_effector_dom_sf"/>
</dbReference>
<dbReference type="Gene3D" id="3.20.80.10">
    <property type="entry name" value="Regulatory factor, effector binding domain"/>
    <property type="match status" value="1"/>
</dbReference>
<evidence type="ECO:0000256" key="2">
    <source>
        <dbReference type="ARBA" id="ARBA00023015"/>
    </source>
</evidence>
<dbReference type="Pfam" id="PF13411">
    <property type="entry name" value="MerR_1"/>
    <property type="match status" value="1"/>
</dbReference>
<dbReference type="EMBL" id="JAUSTT010000030">
    <property type="protein sequence ID" value="MDQ0177933.1"/>
    <property type="molecule type" value="Genomic_DNA"/>
</dbReference>
<dbReference type="Proteomes" id="UP001223586">
    <property type="component" value="Unassembled WGS sequence"/>
</dbReference>